<name>A0A433SJY7_ELYCH</name>
<keyword evidence="3" id="KW-1185">Reference proteome</keyword>
<feature type="chain" id="PRO_5019228924" evidence="1">
    <location>
        <begin position="22"/>
        <end position="235"/>
    </location>
</feature>
<dbReference type="Proteomes" id="UP000271974">
    <property type="component" value="Unassembled WGS sequence"/>
</dbReference>
<organism evidence="2 3">
    <name type="scientific">Elysia chlorotica</name>
    <name type="common">Eastern emerald elysia</name>
    <name type="synonym">Sea slug</name>
    <dbReference type="NCBI Taxonomy" id="188477"/>
    <lineage>
        <taxon>Eukaryota</taxon>
        <taxon>Metazoa</taxon>
        <taxon>Spiralia</taxon>
        <taxon>Lophotrochozoa</taxon>
        <taxon>Mollusca</taxon>
        <taxon>Gastropoda</taxon>
        <taxon>Heterobranchia</taxon>
        <taxon>Euthyneura</taxon>
        <taxon>Panpulmonata</taxon>
        <taxon>Sacoglossa</taxon>
        <taxon>Placobranchoidea</taxon>
        <taxon>Plakobranchidae</taxon>
        <taxon>Elysia</taxon>
    </lineage>
</organism>
<keyword evidence="1" id="KW-0732">Signal</keyword>
<sequence length="235" mass="24060">MKMKLAFCCLLLMALAYHASGHISSREKRFIGSIKKAVSKAGKTVAKGAGKAAGAVAKGAGKAADAVDKGVNKVTDVVDKGVGKATGVVDKGIGIAVAAVVKGVVQAAGTVDKGIDKAIDAVEDGVQDTAKFTVKVPKSIGKGVNGISKKAYRKTYRMAQKSFNKIEGLAGKVDFDGAVDALIGMINSETSYILCEFACVKSAAYVMGALGEVNGKMACPLLCKASLAKLEDLAE</sequence>
<evidence type="ECO:0000256" key="1">
    <source>
        <dbReference type="SAM" id="SignalP"/>
    </source>
</evidence>
<feature type="signal peptide" evidence="1">
    <location>
        <begin position="1"/>
        <end position="21"/>
    </location>
</feature>
<reference evidence="2 3" key="1">
    <citation type="submission" date="2019-01" db="EMBL/GenBank/DDBJ databases">
        <title>A draft genome assembly of the solar-powered sea slug Elysia chlorotica.</title>
        <authorList>
            <person name="Cai H."/>
            <person name="Li Q."/>
            <person name="Fang X."/>
            <person name="Li J."/>
            <person name="Curtis N.E."/>
            <person name="Altenburger A."/>
            <person name="Shibata T."/>
            <person name="Feng M."/>
            <person name="Maeda T."/>
            <person name="Schwartz J.A."/>
            <person name="Shigenobu S."/>
            <person name="Lundholm N."/>
            <person name="Nishiyama T."/>
            <person name="Yang H."/>
            <person name="Hasebe M."/>
            <person name="Li S."/>
            <person name="Pierce S.K."/>
            <person name="Wang J."/>
        </authorList>
    </citation>
    <scope>NUCLEOTIDE SEQUENCE [LARGE SCALE GENOMIC DNA]</scope>
    <source>
        <strain evidence="2">EC2010</strain>
        <tissue evidence="2">Whole organism of an adult</tissue>
    </source>
</reference>
<proteinExistence type="predicted"/>
<evidence type="ECO:0000313" key="3">
    <source>
        <dbReference type="Proteomes" id="UP000271974"/>
    </source>
</evidence>
<dbReference type="OrthoDB" id="6161224at2759"/>
<evidence type="ECO:0000313" key="2">
    <source>
        <dbReference type="EMBL" id="RUS69409.1"/>
    </source>
</evidence>
<gene>
    <name evidence="2" type="ORF">EGW08_022824</name>
</gene>
<dbReference type="EMBL" id="RQTK01001692">
    <property type="protein sequence ID" value="RUS69409.1"/>
    <property type="molecule type" value="Genomic_DNA"/>
</dbReference>
<comment type="caution">
    <text evidence="2">The sequence shown here is derived from an EMBL/GenBank/DDBJ whole genome shotgun (WGS) entry which is preliminary data.</text>
</comment>
<accession>A0A433SJY7</accession>
<dbReference type="AlphaFoldDB" id="A0A433SJY7"/>
<protein>
    <submittedName>
        <fullName evidence="2">Uncharacterized protein</fullName>
    </submittedName>
</protein>